<dbReference type="AlphaFoldDB" id="A0AAF0DAB7"/>
<name>A0AAF0DAB7_9EURO</name>
<protein>
    <submittedName>
        <fullName evidence="1">Uncharacterized protein</fullName>
    </submittedName>
</protein>
<accession>A0AAF0DAB7</accession>
<proteinExistence type="predicted"/>
<keyword evidence="2" id="KW-1185">Reference proteome</keyword>
<evidence type="ECO:0000313" key="1">
    <source>
        <dbReference type="EMBL" id="WEW54683.1"/>
    </source>
</evidence>
<sequence length="154" mass="17774">MRISQKSERDEKRMHIQSKNNTRLELEIKPVSGHGSDKIRLKPLTHLTKSLVAKFGLLKRDFSVYIGTARETQTGRRDPHIQGYNSDNLARIQVHILKAVQPAYYRFENMDSLLPPDQIQHTVILREQGRFSATELQRSTQIGAIILRTLYNPV</sequence>
<dbReference type="Proteomes" id="UP001219355">
    <property type="component" value="Chromosome 1"/>
</dbReference>
<evidence type="ECO:0000313" key="2">
    <source>
        <dbReference type="Proteomes" id="UP001219355"/>
    </source>
</evidence>
<organism evidence="1 2">
    <name type="scientific">Emydomyces testavorans</name>
    <dbReference type="NCBI Taxonomy" id="2070801"/>
    <lineage>
        <taxon>Eukaryota</taxon>
        <taxon>Fungi</taxon>
        <taxon>Dikarya</taxon>
        <taxon>Ascomycota</taxon>
        <taxon>Pezizomycotina</taxon>
        <taxon>Eurotiomycetes</taxon>
        <taxon>Eurotiomycetidae</taxon>
        <taxon>Onygenales</taxon>
        <taxon>Nannizziopsiaceae</taxon>
        <taxon>Emydomyces</taxon>
    </lineage>
</organism>
<gene>
    <name evidence="1" type="ORF">PRK78_000105</name>
</gene>
<dbReference type="EMBL" id="CP120627">
    <property type="protein sequence ID" value="WEW54683.1"/>
    <property type="molecule type" value="Genomic_DNA"/>
</dbReference>
<reference evidence="1" key="1">
    <citation type="submission" date="2023-03" db="EMBL/GenBank/DDBJ databases">
        <title>Emydomyces testavorans Genome Sequence.</title>
        <authorList>
            <person name="Hoyer L."/>
        </authorList>
    </citation>
    <scope>NUCLEOTIDE SEQUENCE</scope>
    <source>
        <strain evidence="1">16-2883</strain>
    </source>
</reference>